<accession>W0DSJ8</accession>
<dbReference type="KEGG" id="tti:THITH_05175"/>
<evidence type="ECO:0000313" key="1">
    <source>
        <dbReference type="EMBL" id="AHE99963.1"/>
    </source>
</evidence>
<protein>
    <recommendedName>
        <fullName evidence="3">WYL domain-containing protein</fullName>
    </recommendedName>
</protein>
<dbReference type="EMBL" id="CP007029">
    <property type="protein sequence ID" value="AHE99963.1"/>
    <property type="molecule type" value="Genomic_DNA"/>
</dbReference>
<dbReference type="STRING" id="713585.THITH_05175"/>
<reference evidence="1 2" key="1">
    <citation type="submission" date="2013-12" db="EMBL/GenBank/DDBJ databases">
        <authorList>
            <consortium name="DOE Joint Genome Institute"/>
            <person name="Muyzer G."/>
            <person name="Huntemann M."/>
            <person name="Han J."/>
            <person name="Chen A."/>
            <person name="Kyrpides N."/>
            <person name="Mavromatis K."/>
            <person name="Markowitz V."/>
            <person name="Palaniappan K."/>
            <person name="Ivanova N."/>
            <person name="Schaumberg A."/>
            <person name="Pati A."/>
            <person name="Liolios K."/>
            <person name="Nordberg H.P."/>
            <person name="Cantor M.N."/>
            <person name="Hua S.X."/>
            <person name="Woyke T."/>
        </authorList>
    </citation>
    <scope>NUCLEOTIDE SEQUENCE [LARGE SCALE GENOMIC DNA]</scope>
    <source>
        <strain evidence="1 2">ARh 1</strain>
    </source>
</reference>
<proteinExistence type="predicted"/>
<evidence type="ECO:0008006" key="3">
    <source>
        <dbReference type="Google" id="ProtNLM"/>
    </source>
</evidence>
<dbReference type="HOGENOM" id="CLU_1651391_0_0_6"/>
<sequence>MLHRACVQRRAIPIEYVSKRRTAAIWFSPHTLVRDVARIHFRGYGSWSDNQPGYYVDLVPSRIYRVLGNSDHSRYVGPDADKEWNERVTLTFQLNPKLPENIRKTLCLEHEENRNRTVFDTLVIPDVRRALRRYVERSLQYRFFSGSLYHIWIPDNPPDP</sequence>
<keyword evidence="2" id="KW-1185">Reference proteome</keyword>
<organism evidence="1 2">
    <name type="scientific">Thioalkalivibrio paradoxus ARh 1</name>
    <dbReference type="NCBI Taxonomy" id="713585"/>
    <lineage>
        <taxon>Bacteria</taxon>
        <taxon>Pseudomonadati</taxon>
        <taxon>Pseudomonadota</taxon>
        <taxon>Gammaproteobacteria</taxon>
        <taxon>Chromatiales</taxon>
        <taxon>Ectothiorhodospiraceae</taxon>
        <taxon>Thioalkalivibrio</taxon>
    </lineage>
</organism>
<gene>
    <name evidence="1" type="ORF">THITH_05175</name>
</gene>
<dbReference type="AlphaFoldDB" id="W0DSJ8"/>
<dbReference type="Proteomes" id="UP000005289">
    <property type="component" value="Chromosome"/>
</dbReference>
<evidence type="ECO:0000313" key="2">
    <source>
        <dbReference type="Proteomes" id="UP000005289"/>
    </source>
</evidence>
<name>W0DSJ8_9GAMM</name>